<dbReference type="EMBL" id="BARU01026882">
    <property type="protein sequence ID" value="GAH67940.1"/>
    <property type="molecule type" value="Genomic_DNA"/>
</dbReference>
<protein>
    <recommendedName>
        <fullName evidence="2">Zinc-ribbon domain-containing protein</fullName>
    </recommendedName>
</protein>
<dbReference type="Pfam" id="PF13240">
    <property type="entry name" value="Zn_Ribbon_1"/>
    <property type="match status" value="1"/>
</dbReference>
<name>X1IF91_9ZZZZ</name>
<dbReference type="InterPro" id="IPR026870">
    <property type="entry name" value="Zinc_ribbon_dom"/>
</dbReference>
<accession>X1IF91</accession>
<reference evidence="3" key="1">
    <citation type="journal article" date="2014" name="Front. Microbiol.">
        <title>High frequency of phylogenetically diverse reductive dehalogenase-homologous genes in deep subseafloor sedimentary metagenomes.</title>
        <authorList>
            <person name="Kawai M."/>
            <person name="Futagami T."/>
            <person name="Toyoda A."/>
            <person name="Takaki Y."/>
            <person name="Nishi S."/>
            <person name="Hori S."/>
            <person name="Arai W."/>
            <person name="Tsubouchi T."/>
            <person name="Morono Y."/>
            <person name="Uchiyama I."/>
            <person name="Ito T."/>
            <person name="Fujiyama A."/>
            <person name="Inagaki F."/>
            <person name="Takami H."/>
        </authorList>
    </citation>
    <scope>NUCLEOTIDE SEQUENCE</scope>
    <source>
        <strain evidence="3">Expedition CK06-06</strain>
    </source>
</reference>
<keyword evidence="1" id="KW-0812">Transmembrane</keyword>
<gene>
    <name evidence="3" type="ORF">S03H2_43137</name>
</gene>
<sequence>MFPFDMFGFMSGIFILIFIIVVIVFIIVIIIVYKLLHSNVDHENKTRNKLPKLRTEDAGTTIVKRNKENLTKEKMSSNCKYCGEKIEDTATFCPLCGSNLSV</sequence>
<keyword evidence="1" id="KW-0472">Membrane</keyword>
<comment type="caution">
    <text evidence="3">The sequence shown here is derived from an EMBL/GenBank/DDBJ whole genome shotgun (WGS) entry which is preliminary data.</text>
</comment>
<proteinExistence type="predicted"/>
<keyword evidence="1" id="KW-1133">Transmembrane helix</keyword>
<organism evidence="3">
    <name type="scientific">marine sediment metagenome</name>
    <dbReference type="NCBI Taxonomy" id="412755"/>
    <lineage>
        <taxon>unclassified sequences</taxon>
        <taxon>metagenomes</taxon>
        <taxon>ecological metagenomes</taxon>
    </lineage>
</organism>
<evidence type="ECO:0000259" key="2">
    <source>
        <dbReference type="Pfam" id="PF13240"/>
    </source>
</evidence>
<feature type="domain" description="Zinc-ribbon" evidence="2">
    <location>
        <begin position="79"/>
        <end position="100"/>
    </location>
</feature>
<dbReference type="AlphaFoldDB" id="X1IF91"/>
<feature type="transmembrane region" description="Helical" evidence="1">
    <location>
        <begin position="12"/>
        <end position="36"/>
    </location>
</feature>
<evidence type="ECO:0000256" key="1">
    <source>
        <dbReference type="SAM" id="Phobius"/>
    </source>
</evidence>
<evidence type="ECO:0000313" key="3">
    <source>
        <dbReference type="EMBL" id="GAH67940.1"/>
    </source>
</evidence>